<dbReference type="AlphaFoldDB" id="A0A553PM09"/>
<evidence type="ECO:0000256" key="3">
    <source>
        <dbReference type="SAM" id="MobiDB-lite"/>
    </source>
</evidence>
<dbReference type="STRING" id="6832.A0A553PM09"/>
<organism evidence="5 6">
    <name type="scientific">Tigriopus californicus</name>
    <name type="common">Marine copepod</name>
    <dbReference type="NCBI Taxonomy" id="6832"/>
    <lineage>
        <taxon>Eukaryota</taxon>
        <taxon>Metazoa</taxon>
        <taxon>Ecdysozoa</taxon>
        <taxon>Arthropoda</taxon>
        <taxon>Crustacea</taxon>
        <taxon>Multicrustacea</taxon>
        <taxon>Hexanauplia</taxon>
        <taxon>Copepoda</taxon>
        <taxon>Harpacticoida</taxon>
        <taxon>Harpacticidae</taxon>
        <taxon>Tigriopus</taxon>
    </lineage>
</organism>
<name>A0A553PM09_TIGCA</name>
<dbReference type="InterPro" id="IPR001452">
    <property type="entry name" value="SH3_domain"/>
</dbReference>
<proteinExistence type="predicted"/>
<feature type="region of interest" description="Disordered" evidence="3">
    <location>
        <begin position="43"/>
        <end position="113"/>
    </location>
</feature>
<protein>
    <recommendedName>
        <fullName evidence="4">SH3 domain-containing protein</fullName>
    </recommendedName>
</protein>
<evidence type="ECO:0000256" key="1">
    <source>
        <dbReference type="ARBA" id="ARBA00022443"/>
    </source>
</evidence>
<reference evidence="5 6" key="1">
    <citation type="journal article" date="2018" name="Nat. Ecol. Evol.">
        <title>Genomic signatures of mitonuclear coevolution across populations of Tigriopus californicus.</title>
        <authorList>
            <person name="Barreto F.S."/>
            <person name="Watson E.T."/>
            <person name="Lima T.G."/>
            <person name="Willett C.S."/>
            <person name="Edmands S."/>
            <person name="Li W."/>
            <person name="Burton R.S."/>
        </authorList>
    </citation>
    <scope>NUCLEOTIDE SEQUENCE [LARGE SCALE GENOMIC DNA]</scope>
    <source>
        <strain evidence="5 6">San Diego</strain>
    </source>
</reference>
<dbReference type="SMART" id="SM00326">
    <property type="entry name" value="SH3"/>
    <property type="match status" value="1"/>
</dbReference>
<evidence type="ECO:0000259" key="4">
    <source>
        <dbReference type="PROSITE" id="PS50002"/>
    </source>
</evidence>
<feature type="domain" description="SH3" evidence="4">
    <location>
        <begin position="109"/>
        <end position="169"/>
    </location>
</feature>
<dbReference type="Proteomes" id="UP000318571">
    <property type="component" value="Chromosome 11"/>
</dbReference>
<dbReference type="SUPFAM" id="SSF50044">
    <property type="entry name" value="SH3-domain"/>
    <property type="match status" value="1"/>
</dbReference>
<evidence type="ECO:0000256" key="2">
    <source>
        <dbReference type="PROSITE-ProRule" id="PRU00192"/>
    </source>
</evidence>
<dbReference type="PROSITE" id="PS50002">
    <property type="entry name" value="SH3"/>
    <property type="match status" value="1"/>
</dbReference>
<evidence type="ECO:0000313" key="6">
    <source>
        <dbReference type="Proteomes" id="UP000318571"/>
    </source>
</evidence>
<dbReference type="Pfam" id="PF07653">
    <property type="entry name" value="SH3_2"/>
    <property type="match status" value="1"/>
</dbReference>
<dbReference type="EMBL" id="VCGU01000003">
    <property type="protein sequence ID" value="TRY78705.1"/>
    <property type="molecule type" value="Genomic_DNA"/>
</dbReference>
<gene>
    <name evidence="5" type="ORF">TCAL_14423</name>
</gene>
<keyword evidence="6" id="KW-1185">Reference proteome</keyword>
<evidence type="ECO:0000313" key="5">
    <source>
        <dbReference type="EMBL" id="TRY78705.1"/>
    </source>
</evidence>
<dbReference type="InterPro" id="IPR036028">
    <property type="entry name" value="SH3-like_dom_sf"/>
</dbReference>
<keyword evidence="1 2" id="KW-0728">SH3 domain</keyword>
<comment type="caution">
    <text evidence="5">The sequence shown here is derived from an EMBL/GenBank/DDBJ whole genome shotgun (WGS) entry which is preliminary data.</text>
</comment>
<sequence>MEPLRFLRIPRRTSQEMTNQHAFSRVSLAPMARMANVRCAPGAGTEECEEPQEKPAELPLSGMSHAVSRQFGAPAFQWHSGQGGCAPPPGSKPESTPKRHAPLPPPPSTPKERYRCTTAFPASCPYELNLKEGDVVIVFKKRDDGWAKGSLDSDSRKVGLFPMTFVQKL</sequence>
<accession>A0A553PM09</accession>
<dbReference type="Gene3D" id="2.30.30.40">
    <property type="entry name" value="SH3 Domains"/>
    <property type="match status" value="1"/>
</dbReference>